<comment type="caution">
    <text evidence="2">The sequence shown here is derived from an EMBL/GenBank/DDBJ whole genome shotgun (WGS) entry which is preliminary data.</text>
</comment>
<reference evidence="2 3" key="1">
    <citation type="submission" date="2022-06" db="EMBL/GenBank/DDBJ databases">
        <title>Janthinobacterium kumbetensis sp. nov., isolated from spring water in Turkey.</title>
        <authorList>
            <person name="Inan Bektas K."/>
            <person name="Belduz A.A."/>
            <person name="Canakci S."/>
            <person name="Nalcaoglu A."/>
            <person name="Ceylan E."/>
            <person name="Kati H."/>
        </authorList>
    </citation>
    <scope>NUCLEOTIDE SEQUENCE [LARGE SCALE GENOMIC DNA]</scope>
    <source>
        <strain evidence="2 3">GK</strain>
    </source>
</reference>
<dbReference type="Pfam" id="PF04266">
    <property type="entry name" value="ASCH"/>
    <property type="match status" value="1"/>
</dbReference>
<dbReference type="InterPro" id="IPR015947">
    <property type="entry name" value="PUA-like_sf"/>
</dbReference>
<evidence type="ECO:0000259" key="1">
    <source>
        <dbReference type="SMART" id="SM01022"/>
    </source>
</evidence>
<dbReference type="EMBL" id="JAMQGR010000007">
    <property type="protein sequence ID" value="MCM2567863.1"/>
    <property type="molecule type" value="Genomic_DNA"/>
</dbReference>
<feature type="domain" description="ASCH" evidence="1">
    <location>
        <begin position="5"/>
        <end position="99"/>
    </location>
</feature>
<name>A0ABT0WV19_9BURK</name>
<dbReference type="SMART" id="SM01022">
    <property type="entry name" value="ASCH"/>
    <property type="match status" value="1"/>
</dbReference>
<protein>
    <submittedName>
        <fullName evidence="2">ASCH domain-containing protein</fullName>
    </submittedName>
</protein>
<organism evidence="2 3">
    <name type="scientific">Janthinobacterium kumbetense</name>
    <dbReference type="NCBI Taxonomy" id="2950280"/>
    <lineage>
        <taxon>Bacteria</taxon>
        <taxon>Pseudomonadati</taxon>
        <taxon>Pseudomonadota</taxon>
        <taxon>Betaproteobacteria</taxon>
        <taxon>Burkholderiales</taxon>
        <taxon>Oxalobacteraceae</taxon>
        <taxon>Janthinobacterium</taxon>
    </lineage>
</organism>
<dbReference type="Proteomes" id="UP001202243">
    <property type="component" value="Unassembled WGS sequence"/>
</dbReference>
<dbReference type="SUPFAM" id="SSF88697">
    <property type="entry name" value="PUA domain-like"/>
    <property type="match status" value="1"/>
</dbReference>
<dbReference type="Gene3D" id="2.30.130.30">
    <property type="entry name" value="Hypothetical protein"/>
    <property type="match status" value="1"/>
</dbReference>
<dbReference type="RefSeq" id="WP_251350906.1">
    <property type="nucleotide sequence ID" value="NZ_JAMQGR010000007.1"/>
</dbReference>
<sequence length="125" mass="14233">MKVLLSIKPEFAEKILSGEKKYEFRKILPKAQNIKIIVIYASRPIGKVVGEFEISQIISDTPKKIWSQTKESAGISRRYFDEYFSGKALAHAIQIKAVKRYARPRALDTILPSGIAPQSFCYIKK</sequence>
<dbReference type="InterPro" id="IPR007374">
    <property type="entry name" value="ASCH_domain"/>
</dbReference>
<gene>
    <name evidence="2" type="ORF">NCG91_19860</name>
</gene>
<evidence type="ECO:0000313" key="3">
    <source>
        <dbReference type="Proteomes" id="UP001202243"/>
    </source>
</evidence>
<accession>A0ABT0WV19</accession>
<proteinExistence type="predicted"/>
<evidence type="ECO:0000313" key="2">
    <source>
        <dbReference type="EMBL" id="MCM2567863.1"/>
    </source>
</evidence>
<keyword evidence="3" id="KW-1185">Reference proteome</keyword>